<evidence type="ECO:0000256" key="7">
    <source>
        <dbReference type="RuleBase" id="RU000461"/>
    </source>
</evidence>
<name>A0ABP8P2B3_9NOCA</name>
<evidence type="ECO:0000256" key="6">
    <source>
        <dbReference type="ARBA" id="ARBA00023033"/>
    </source>
</evidence>
<evidence type="ECO:0000256" key="2">
    <source>
        <dbReference type="ARBA" id="ARBA00022617"/>
    </source>
</evidence>
<dbReference type="Pfam" id="PF00067">
    <property type="entry name" value="p450"/>
    <property type="match status" value="1"/>
</dbReference>
<sequence>MTAPTVLGDVDIEGVDFALEDHPDIHVVLEKLRDAGSHAIVPFAGVKAILLLTNDLVSAAFKDEDVFPASAVYQMTTGPVLGKTLQCMAGDEHRKNRALVSPSFQRKRVTEMVTPLLEPLAHEIIDRFAAHGSVDLVAEFTTRYPVLLISRLMGLPVQDEATVHRWAHDLFYFPFDPEAAMRASQDFTDFVTPIIAERRRNPGDDLISVLVTEDIEGETLDDEEVLSFLRLLFPAGADTTMLALGNTLSALLTHPDQMELLRSDLDEHAIWAVWEGLRWEPPVGLLPRACPEATSWNGIDIPALTPMVFSINAANRDPAVYPDPHEFDITRRKQAMLSFGRGPHSCAGNWLALAELETALKALLERLPGLRLRDRDDTDATITSQVGVALRGPNALNVEWDL</sequence>
<dbReference type="InterPro" id="IPR017972">
    <property type="entry name" value="Cyt_P450_CS"/>
</dbReference>
<dbReference type="EMBL" id="BAABFB010000036">
    <property type="protein sequence ID" value="GAA4478692.1"/>
    <property type="molecule type" value="Genomic_DNA"/>
</dbReference>
<protein>
    <recommendedName>
        <fullName evidence="10">Cytochrome P450</fullName>
    </recommendedName>
</protein>
<evidence type="ECO:0000256" key="4">
    <source>
        <dbReference type="ARBA" id="ARBA00023002"/>
    </source>
</evidence>
<dbReference type="RefSeq" id="WP_345344811.1">
    <property type="nucleotide sequence ID" value="NZ_BAABFB010000036.1"/>
</dbReference>
<evidence type="ECO:0000256" key="1">
    <source>
        <dbReference type="ARBA" id="ARBA00010617"/>
    </source>
</evidence>
<evidence type="ECO:0000313" key="9">
    <source>
        <dbReference type="Proteomes" id="UP001501183"/>
    </source>
</evidence>
<dbReference type="PANTHER" id="PTHR46696:SF3">
    <property type="entry name" value="PULCHERRIMINIC ACID SYNTHASE"/>
    <property type="match status" value="1"/>
</dbReference>
<dbReference type="InterPro" id="IPR001128">
    <property type="entry name" value="Cyt_P450"/>
</dbReference>
<comment type="similarity">
    <text evidence="1 7">Belongs to the cytochrome P450 family.</text>
</comment>
<dbReference type="Proteomes" id="UP001501183">
    <property type="component" value="Unassembled WGS sequence"/>
</dbReference>
<comment type="caution">
    <text evidence="8">The sequence shown here is derived from an EMBL/GenBank/DDBJ whole genome shotgun (WGS) entry which is preliminary data.</text>
</comment>
<evidence type="ECO:0000313" key="8">
    <source>
        <dbReference type="EMBL" id="GAA4478692.1"/>
    </source>
</evidence>
<evidence type="ECO:0000256" key="5">
    <source>
        <dbReference type="ARBA" id="ARBA00023004"/>
    </source>
</evidence>
<dbReference type="SUPFAM" id="SSF48264">
    <property type="entry name" value="Cytochrome P450"/>
    <property type="match status" value="1"/>
</dbReference>
<keyword evidence="3 7" id="KW-0479">Metal-binding</keyword>
<organism evidence="8 9">
    <name type="scientific">Rhodococcus olei</name>
    <dbReference type="NCBI Taxonomy" id="2161675"/>
    <lineage>
        <taxon>Bacteria</taxon>
        <taxon>Bacillati</taxon>
        <taxon>Actinomycetota</taxon>
        <taxon>Actinomycetes</taxon>
        <taxon>Mycobacteriales</taxon>
        <taxon>Nocardiaceae</taxon>
        <taxon>Rhodococcus</taxon>
    </lineage>
</organism>
<keyword evidence="4 7" id="KW-0560">Oxidoreductase</keyword>
<keyword evidence="9" id="KW-1185">Reference proteome</keyword>
<dbReference type="InterPro" id="IPR036396">
    <property type="entry name" value="Cyt_P450_sf"/>
</dbReference>
<evidence type="ECO:0000256" key="3">
    <source>
        <dbReference type="ARBA" id="ARBA00022723"/>
    </source>
</evidence>
<dbReference type="PANTHER" id="PTHR46696">
    <property type="entry name" value="P450, PUTATIVE (EUROFUNG)-RELATED"/>
    <property type="match status" value="1"/>
</dbReference>
<keyword evidence="5 7" id="KW-0408">Iron</keyword>
<dbReference type="PRINTS" id="PR00359">
    <property type="entry name" value="BP450"/>
</dbReference>
<dbReference type="InterPro" id="IPR002397">
    <property type="entry name" value="Cyt_P450_B"/>
</dbReference>
<keyword evidence="2 7" id="KW-0349">Heme</keyword>
<reference evidence="9" key="1">
    <citation type="journal article" date="2019" name="Int. J. Syst. Evol. Microbiol.">
        <title>The Global Catalogue of Microorganisms (GCM) 10K type strain sequencing project: providing services to taxonomists for standard genome sequencing and annotation.</title>
        <authorList>
            <consortium name="The Broad Institute Genomics Platform"/>
            <consortium name="The Broad Institute Genome Sequencing Center for Infectious Disease"/>
            <person name="Wu L."/>
            <person name="Ma J."/>
        </authorList>
    </citation>
    <scope>NUCLEOTIDE SEQUENCE [LARGE SCALE GENOMIC DNA]</scope>
    <source>
        <strain evidence="9">JCM 32206</strain>
    </source>
</reference>
<evidence type="ECO:0008006" key="10">
    <source>
        <dbReference type="Google" id="ProtNLM"/>
    </source>
</evidence>
<accession>A0ABP8P2B3</accession>
<proteinExistence type="inferred from homology"/>
<dbReference type="PROSITE" id="PS00086">
    <property type="entry name" value="CYTOCHROME_P450"/>
    <property type="match status" value="1"/>
</dbReference>
<dbReference type="Gene3D" id="1.10.630.10">
    <property type="entry name" value="Cytochrome P450"/>
    <property type="match status" value="1"/>
</dbReference>
<keyword evidence="6 7" id="KW-0503">Monooxygenase</keyword>
<gene>
    <name evidence="8" type="ORF">GCM10023094_22760</name>
</gene>